<feature type="transmembrane region" description="Helical" evidence="1">
    <location>
        <begin position="6"/>
        <end position="23"/>
    </location>
</feature>
<evidence type="ECO:0000313" key="2">
    <source>
        <dbReference type="EMBL" id="KAJ7320958.1"/>
    </source>
</evidence>
<organism evidence="2 3">
    <name type="scientific">Mycena albidolilacea</name>
    <dbReference type="NCBI Taxonomy" id="1033008"/>
    <lineage>
        <taxon>Eukaryota</taxon>
        <taxon>Fungi</taxon>
        <taxon>Dikarya</taxon>
        <taxon>Basidiomycota</taxon>
        <taxon>Agaricomycotina</taxon>
        <taxon>Agaricomycetes</taxon>
        <taxon>Agaricomycetidae</taxon>
        <taxon>Agaricales</taxon>
        <taxon>Marasmiineae</taxon>
        <taxon>Mycenaceae</taxon>
        <taxon>Mycena</taxon>
    </lineage>
</organism>
<proteinExistence type="predicted"/>
<evidence type="ECO:0000256" key="1">
    <source>
        <dbReference type="SAM" id="Phobius"/>
    </source>
</evidence>
<comment type="caution">
    <text evidence="2">The sequence shown here is derived from an EMBL/GenBank/DDBJ whole genome shotgun (WGS) entry which is preliminary data.</text>
</comment>
<keyword evidence="1" id="KW-0472">Membrane</keyword>
<evidence type="ECO:0000313" key="3">
    <source>
        <dbReference type="Proteomes" id="UP001218218"/>
    </source>
</evidence>
<accession>A0AAD7EG27</accession>
<gene>
    <name evidence="2" type="ORF">DFH08DRAFT_818781</name>
</gene>
<dbReference type="Proteomes" id="UP001218218">
    <property type="component" value="Unassembled WGS sequence"/>
</dbReference>
<keyword evidence="1" id="KW-0812">Transmembrane</keyword>
<keyword evidence="1" id="KW-1133">Transmembrane helix</keyword>
<sequence length="136" mass="15722">MQIALFLHYLLLLVFLPLCTLWLNHSPQKHLYGTTVRRSIRKKKEVQSVVSGLGDSRMAFVRLERVCMLADLSILRGHQRWRIEVYFDLLPPVSREEAAEWSSGIIVKDIPTSYGISRALNVREPPMFLSTEINSR</sequence>
<name>A0AAD7EG27_9AGAR</name>
<protein>
    <submittedName>
        <fullName evidence="2">Uncharacterized protein</fullName>
    </submittedName>
</protein>
<dbReference type="EMBL" id="JARIHO010000052">
    <property type="protein sequence ID" value="KAJ7320958.1"/>
    <property type="molecule type" value="Genomic_DNA"/>
</dbReference>
<dbReference type="AlphaFoldDB" id="A0AAD7EG27"/>
<reference evidence="2" key="1">
    <citation type="submission" date="2023-03" db="EMBL/GenBank/DDBJ databases">
        <title>Massive genome expansion in bonnet fungi (Mycena s.s.) driven by repeated elements and novel gene families across ecological guilds.</title>
        <authorList>
            <consortium name="Lawrence Berkeley National Laboratory"/>
            <person name="Harder C.B."/>
            <person name="Miyauchi S."/>
            <person name="Viragh M."/>
            <person name="Kuo A."/>
            <person name="Thoen E."/>
            <person name="Andreopoulos B."/>
            <person name="Lu D."/>
            <person name="Skrede I."/>
            <person name="Drula E."/>
            <person name="Henrissat B."/>
            <person name="Morin E."/>
            <person name="Kohler A."/>
            <person name="Barry K."/>
            <person name="LaButti K."/>
            <person name="Morin E."/>
            <person name="Salamov A."/>
            <person name="Lipzen A."/>
            <person name="Mereny Z."/>
            <person name="Hegedus B."/>
            <person name="Baldrian P."/>
            <person name="Stursova M."/>
            <person name="Weitz H."/>
            <person name="Taylor A."/>
            <person name="Grigoriev I.V."/>
            <person name="Nagy L.G."/>
            <person name="Martin F."/>
            <person name="Kauserud H."/>
        </authorList>
    </citation>
    <scope>NUCLEOTIDE SEQUENCE</scope>
    <source>
        <strain evidence="2">CBHHK002</strain>
    </source>
</reference>
<keyword evidence="3" id="KW-1185">Reference proteome</keyword>